<keyword evidence="1 4" id="KW-0378">Hydrolase</keyword>
<dbReference type="PANTHER" id="PTHR11203:SF37">
    <property type="entry name" value="INTEGRATOR COMPLEX SUBUNIT 11"/>
    <property type="match status" value="1"/>
</dbReference>
<feature type="domain" description="Metallo-beta-lactamase" evidence="2">
    <location>
        <begin position="17"/>
        <end position="241"/>
    </location>
</feature>
<evidence type="ECO:0000259" key="2">
    <source>
        <dbReference type="SMART" id="SM00849"/>
    </source>
</evidence>
<dbReference type="CDD" id="cd16295">
    <property type="entry name" value="TTHA0252-CPSF-like_MBL-fold"/>
    <property type="match status" value="1"/>
</dbReference>
<dbReference type="PANTHER" id="PTHR11203">
    <property type="entry name" value="CLEAVAGE AND POLYADENYLATION SPECIFICITY FACTOR FAMILY MEMBER"/>
    <property type="match status" value="1"/>
</dbReference>
<dbReference type="Pfam" id="PF07521">
    <property type="entry name" value="RMMBL"/>
    <property type="match status" value="1"/>
</dbReference>
<dbReference type="InterPro" id="IPR036866">
    <property type="entry name" value="RibonucZ/Hydroxyglut_hydro"/>
</dbReference>
<dbReference type="InterPro" id="IPR001279">
    <property type="entry name" value="Metallo-B-lactamas"/>
</dbReference>
<dbReference type="GO" id="GO:0016787">
    <property type="term" value="F:hydrolase activity"/>
    <property type="evidence" value="ECO:0007669"/>
    <property type="project" value="UniProtKB-KW"/>
</dbReference>
<dbReference type="Gene3D" id="3.60.15.10">
    <property type="entry name" value="Ribonuclease Z/Hydroxyacylglutathione hydrolase-like"/>
    <property type="match status" value="1"/>
</dbReference>
<dbReference type="AlphaFoldDB" id="A0A518AYF6"/>
<reference evidence="4 5" key="1">
    <citation type="submission" date="2019-02" db="EMBL/GenBank/DDBJ databases">
        <title>Deep-cultivation of Planctomycetes and their phenomic and genomic characterization uncovers novel biology.</title>
        <authorList>
            <person name="Wiegand S."/>
            <person name="Jogler M."/>
            <person name="Boedeker C."/>
            <person name="Pinto D."/>
            <person name="Vollmers J."/>
            <person name="Rivas-Marin E."/>
            <person name="Kohn T."/>
            <person name="Peeters S.H."/>
            <person name="Heuer A."/>
            <person name="Rast P."/>
            <person name="Oberbeckmann S."/>
            <person name="Bunk B."/>
            <person name="Jeske O."/>
            <person name="Meyerdierks A."/>
            <person name="Storesund J.E."/>
            <person name="Kallscheuer N."/>
            <person name="Luecker S."/>
            <person name="Lage O.M."/>
            <person name="Pohl T."/>
            <person name="Merkel B.J."/>
            <person name="Hornburger P."/>
            <person name="Mueller R.-W."/>
            <person name="Bruemmer F."/>
            <person name="Labrenz M."/>
            <person name="Spormann A.M."/>
            <person name="Op den Camp H."/>
            <person name="Overmann J."/>
            <person name="Amann R."/>
            <person name="Jetten M.S.M."/>
            <person name="Mascher T."/>
            <person name="Medema M.H."/>
            <person name="Devos D.P."/>
            <person name="Kaster A.-K."/>
            <person name="Ovreas L."/>
            <person name="Rohde M."/>
            <person name="Galperin M.Y."/>
            <person name="Jogler C."/>
        </authorList>
    </citation>
    <scope>NUCLEOTIDE SEQUENCE [LARGE SCALE GENOMIC DNA]</scope>
    <source>
        <strain evidence="4 5">Pan216</strain>
    </source>
</reference>
<dbReference type="InterPro" id="IPR011108">
    <property type="entry name" value="RMMBL"/>
</dbReference>
<dbReference type="KEGG" id="knv:Pan216_05890"/>
<dbReference type="EC" id="3.1.-.-" evidence="4"/>
<dbReference type="Proteomes" id="UP000317093">
    <property type="component" value="Chromosome"/>
</dbReference>
<dbReference type="SMART" id="SM00849">
    <property type="entry name" value="Lactamase_B"/>
    <property type="match status" value="1"/>
</dbReference>
<dbReference type="Pfam" id="PF12706">
    <property type="entry name" value="Lactamase_B_2"/>
    <property type="match status" value="1"/>
</dbReference>
<name>A0A518AYF6_9BACT</name>
<evidence type="ECO:0000313" key="5">
    <source>
        <dbReference type="Proteomes" id="UP000317093"/>
    </source>
</evidence>
<proteinExistence type="predicted"/>
<evidence type="ECO:0000313" key="4">
    <source>
        <dbReference type="EMBL" id="QDU59757.1"/>
    </source>
</evidence>
<sequence length="712" mass="78713">MKDRISITFLGGAEEIGASCQVIDIGETRVVVDCGQRLNAPKGEALPDLSYLEKGPPVSAVLVTHAHTDHIGALPAIDPYLPKGCPILATEATLELSRVMLHDTRRIMEKYRQDAGEMPLFAPGLVSTAIDRMKSVAWGRAMRLGDAGVKATWFPSGHLLGAAMIEIAGPTTSVLVSGDVSVGDQYAVPGAFAPSIRPDVLVLESTYGDRMHAHRPTQYDRIIERVRQCYETGGSILFPTFALGRAQEILLLLGHAMRRGKLSPNLPVYADGLVRPISEVYDQFPDELAPEARRLWESGLNPVFPRDLPVRPVVSNGQRQRIAQEGRCVVVASSGMLHGGASQFYATQWIGSPRNLILITGYQDEESPGQALLDLAETVEDRRYFPLGGVWTEVGCAVEACPLSAHADGGELTALASKFKSKLVLLVHGDGSAREGLARQLMRAGISDVGIPVNGETVDFEPGWSRRPVTRTSPLQEWPPWDPTQSRALNLAEIHYWLCGLSPPVPWITLEELVEIWKQPQTVTAADRRVVREAIYGSDQSYFIPDRRRPFILRVTARDRIVPEGVVTPTTPVERARASLRGMFPEETGLVRTGFYPEERVAELTFRFPRAAERHLAQRLQEWSRQSGWAIRLVEGTSDDDLLRALHERLAPEHEAETRIDHEHSLIEVRFDADPAISEATRERFHRQTGYELFVNVEPEGARSTSNSSTIG</sequence>
<feature type="domain" description="Beta-Casp" evidence="3">
    <location>
        <begin position="246"/>
        <end position="372"/>
    </location>
</feature>
<dbReference type="RefSeq" id="WP_145254530.1">
    <property type="nucleotide sequence ID" value="NZ_CP036279.1"/>
</dbReference>
<organism evidence="4 5">
    <name type="scientific">Kolteria novifilia</name>
    <dbReference type="NCBI Taxonomy" id="2527975"/>
    <lineage>
        <taxon>Bacteria</taxon>
        <taxon>Pseudomonadati</taxon>
        <taxon>Planctomycetota</taxon>
        <taxon>Planctomycetia</taxon>
        <taxon>Kolteriales</taxon>
        <taxon>Kolteriaceae</taxon>
        <taxon>Kolteria</taxon>
    </lineage>
</organism>
<gene>
    <name evidence="4" type="ORF">Pan216_05890</name>
</gene>
<dbReference type="SMART" id="SM01027">
    <property type="entry name" value="Beta-Casp"/>
    <property type="match status" value="1"/>
</dbReference>
<dbReference type="EMBL" id="CP036279">
    <property type="protein sequence ID" value="QDU59757.1"/>
    <property type="molecule type" value="Genomic_DNA"/>
</dbReference>
<dbReference type="InterPro" id="IPR022712">
    <property type="entry name" value="Beta_Casp"/>
</dbReference>
<evidence type="ECO:0000256" key="1">
    <source>
        <dbReference type="ARBA" id="ARBA00022801"/>
    </source>
</evidence>
<dbReference type="InterPro" id="IPR050698">
    <property type="entry name" value="MBL"/>
</dbReference>
<accession>A0A518AYF6</accession>
<dbReference type="SUPFAM" id="SSF56281">
    <property type="entry name" value="Metallo-hydrolase/oxidoreductase"/>
    <property type="match status" value="1"/>
</dbReference>
<keyword evidence="5" id="KW-1185">Reference proteome</keyword>
<dbReference type="Pfam" id="PF10996">
    <property type="entry name" value="Beta-Casp"/>
    <property type="match status" value="1"/>
</dbReference>
<dbReference type="Gene3D" id="3.40.50.10890">
    <property type="match status" value="1"/>
</dbReference>
<protein>
    <submittedName>
        <fullName evidence="4">Ribonuclease</fullName>
        <ecNumber evidence="4">3.1.-.-</ecNumber>
    </submittedName>
</protein>
<dbReference type="GO" id="GO:0004521">
    <property type="term" value="F:RNA endonuclease activity"/>
    <property type="evidence" value="ECO:0007669"/>
    <property type="project" value="TreeGrafter"/>
</dbReference>
<dbReference type="OrthoDB" id="9803916at2"/>
<evidence type="ECO:0000259" key="3">
    <source>
        <dbReference type="SMART" id="SM01027"/>
    </source>
</evidence>